<dbReference type="PANTHER" id="PTHR42109:SF2">
    <property type="entry name" value="INTEGRAL MEMBRANE PROTEIN"/>
    <property type="match status" value="1"/>
</dbReference>
<keyword evidence="1" id="KW-0812">Transmembrane</keyword>
<evidence type="ECO:0000256" key="1">
    <source>
        <dbReference type="SAM" id="Phobius"/>
    </source>
</evidence>
<gene>
    <name evidence="3" type="ORF">BT96DRAFT_835372</name>
</gene>
<keyword evidence="1" id="KW-0472">Membrane</keyword>
<evidence type="ECO:0000313" key="4">
    <source>
        <dbReference type="Proteomes" id="UP000799118"/>
    </source>
</evidence>
<protein>
    <recommendedName>
        <fullName evidence="2">DUF7702 domain-containing protein</fullName>
    </recommendedName>
</protein>
<feature type="transmembrane region" description="Helical" evidence="1">
    <location>
        <begin position="164"/>
        <end position="184"/>
    </location>
</feature>
<keyword evidence="1" id="KW-1133">Transmembrane helix</keyword>
<reference evidence="3" key="1">
    <citation type="journal article" date="2019" name="Environ. Microbiol.">
        <title>Fungal ecological strategies reflected in gene transcription - a case study of two litter decomposers.</title>
        <authorList>
            <person name="Barbi F."/>
            <person name="Kohler A."/>
            <person name="Barry K."/>
            <person name="Baskaran P."/>
            <person name="Daum C."/>
            <person name="Fauchery L."/>
            <person name="Ihrmark K."/>
            <person name="Kuo A."/>
            <person name="LaButti K."/>
            <person name="Lipzen A."/>
            <person name="Morin E."/>
            <person name="Grigoriev I.V."/>
            <person name="Henrissat B."/>
            <person name="Lindahl B."/>
            <person name="Martin F."/>
        </authorList>
    </citation>
    <scope>NUCLEOTIDE SEQUENCE</scope>
    <source>
        <strain evidence="3">JB14</strain>
    </source>
</reference>
<keyword evidence="4" id="KW-1185">Reference proteome</keyword>
<name>A0A6A4GVN4_9AGAR</name>
<sequence>MASAINFAKAFGFDSVAAAAVFAVLYSLFAGYFVFKIIKDRGRVLISLTLFCLIRVAAFVMRAISAGNSGAGENESLFIATEVLLSIGFFGLLYSAYSLVMDRCLHPNSQLPIPILGQALHLTRNRRLFRMTLLVPVALGIAGIDETSQDSSSTTGIALRKASVIIFLVLTILQVLHTLVLIKAEHEDPSQSLPSSSLSLRSTHTSLLFGLISLFLLIREIFTVATISNLAKANNEHFWYPLVALPELLCVVLFVGIFLGSSGMQAQKGVEENDVENGISM</sequence>
<feature type="transmembrane region" description="Helical" evidence="1">
    <location>
        <begin position="77"/>
        <end position="100"/>
    </location>
</feature>
<organism evidence="3 4">
    <name type="scientific">Gymnopus androsaceus JB14</name>
    <dbReference type="NCBI Taxonomy" id="1447944"/>
    <lineage>
        <taxon>Eukaryota</taxon>
        <taxon>Fungi</taxon>
        <taxon>Dikarya</taxon>
        <taxon>Basidiomycota</taxon>
        <taxon>Agaricomycotina</taxon>
        <taxon>Agaricomycetes</taxon>
        <taxon>Agaricomycetidae</taxon>
        <taxon>Agaricales</taxon>
        <taxon>Marasmiineae</taxon>
        <taxon>Omphalotaceae</taxon>
        <taxon>Gymnopus</taxon>
    </lineage>
</organism>
<dbReference type="Pfam" id="PF24800">
    <property type="entry name" value="DUF7702"/>
    <property type="match status" value="1"/>
</dbReference>
<dbReference type="EMBL" id="ML769711">
    <property type="protein sequence ID" value="KAE9389127.1"/>
    <property type="molecule type" value="Genomic_DNA"/>
</dbReference>
<feature type="transmembrane region" description="Helical" evidence="1">
    <location>
        <begin position="16"/>
        <end position="35"/>
    </location>
</feature>
<dbReference type="AlphaFoldDB" id="A0A6A4GVN4"/>
<proteinExistence type="predicted"/>
<feature type="transmembrane region" description="Helical" evidence="1">
    <location>
        <begin position="239"/>
        <end position="259"/>
    </location>
</feature>
<feature type="transmembrane region" description="Helical" evidence="1">
    <location>
        <begin position="44"/>
        <end position="65"/>
    </location>
</feature>
<dbReference type="OrthoDB" id="5389493at2759"/>
<dbReference type="Proteomes" id="UP000799118">
    <property type="component" value="Unassembled WGS sequence"/>
</dbReference>
<accession>A0A6A4GVN4</accession>
<evidence type="ECO:0000313" key="3">
    <source>
        <dbReference type="EMBL" id="KAE9389127.1"/>
    </source>
</evidence>
<dbReference type="PANTHER" id="PTHR42109">
    <property type="entry name" value="UNPLACED GENOMIC SCAFFOLD UM_SCAF_CONTIG_1.265, WHOLE GENOME SHOTGUN SEQUENCE"/>
    <property type="match status" value="1"/>
</dbReference>
<evidence type="ECO:0000259" key="2">
    <source>
        <dbReference type="Pfam" id="PF24800"/>
    </source>
</evidence>
<dbReference type="InterPro" id="IPR056119">
    <property type="entry name" value="DUF7702"/>
</dbReference>
<feature type="transmembrane region" description="Helical" evidence="1">
    <location>
        <begin position="205"/>
        <end position="227"/>
    </location>
</feature>
<feature type="domain" description="DUF7702" evidence="2">
    <location>
        <begin position="35"/>
        <end position="185"/>
    </location>
</feature>